<feature type="region of interest" description="Disordered" evidence="1">
    <location>
        <begin position="641"/>
        <end position="712"/>
    </location>
</feature>
<feature type="region of interest" description="Disordered" evidence="1">
    <location>
        <begin position="440"/>
        <end position="462"/>
    </location>
</feature>
<evidence type="ECO:0000256" key="1">
    <source>
        <dbReference type="SAM" id="MobiDB-lite"/>
    </source>
</evidence>
<dbReference type="EMBL" id="MU157862">
    <property type="protein sequence ID" value="KAF9527280.1"/>
    <property type="molecule type" value="Genomic_DNA"/>
</dbReference>
<feature type="compositionally biased region" description="Basic and acidic residues" evidence="1">
    <location>
        <begin position="745"/>
        <end position="764"/>
    </location>
</feature>
<keyword evidence="3" id="KW-1185">Reference proteome</keyword>
<organism evidence="2 3">
    <name type="scientific">Crepidotus variabilis</name>
    <dbReference type="NCBI Taxonomy" id="179855"/>
    <lineage>
        <taxon>Eukaryota</taxon>
        <taxon>Fungi</taxon>
        <taxon>Dikarya</taxon>
        <taxon>Basidiomycota</taxon>
        <taxon>Agaricomycotina</taxon>
        <taxon>Agaricomycetes</taxon>
        <taxon>Agaricomycetidae</taxon>
        <taxon>Agaricales</taxon>
        <taxon>Agaricineae</taxon>
        <taxon>Crepidotaceae</taxon>
        <taxon>Crepidotus</taxon>
    </lineage>
</organism>
<feature type="compositionally biased region" description="Polar residues" evidence="1">
    <location>
        <begin position="137"/>
        <end position="153"/>
    </location>
</feature>
<feature type="compositionally biased region" description="Basic and acidic residues" evidence="1">
    <location>
        <begin position="325"/>
        <end position="337"/>
    </location>
</feature>
<dbReference type="OrthoDB" id="3068743at2759"/>
<feature type="compositionally biased region" description="Polar residues" evidence="1">
    <location>
        <begin position="512"/>
        <end position="531"/>
    </location>
</feature>
<feature type="compositionally biased region" description="Polar residues" evidence="1">
    <location>
        <begin position="162"/>
        <end position="173"/>
    </location>
</feature>
<name>A0A9P6EDY1_9AGAR</name>
<proteinExistence type="predicted"/>
<feature type="region of interest" description="Disordered" evidence="1">
    <location>
        <begin position="325"/>
        <end position="390"/>
    </location>
</feature>
<gene>
    <name evidence="2" type="ORF">CPB83DRAFT_856288</name>
</gene>
<feature type="compositionally biased region" description="Polar residues" evidence="1">
    <location>
        <begin position="867"/>
        <end position="877"/>
    </location>
</feature>
<protein>
    <submittedName>
        <fullName evidence="2">Uncharacterized protein</fullName>
    </submittedName>
</protein>
<reference evidence="2" key="1">
    <citation type="submission" date="2020-11" db="EMBL/GenBank/DDBJ databases">
        <authorList>
            <consortium name="DOE Joint Genome Institute"/>
            <person name="Ahrendt S."/>
            <person name="Riley R."/>
            <person name="Andreopoulos W."/>
            <person name="Labutti K."/>
            <person name="Pangilinan J."/>
            <person name="Ruiz-Duenas F.J."/>
            <person name="Barrasa J.M."/>
            <person name="Sanchez-Garcia M."/>
            <person name="Camarero S."/>
            <person name="Miyauchi S."/>
            <person name="Serrano A."/>
            <person name="Linde D."/>
            <person name="Babiker R."/>
            <person name="Drula E."/>
            <person name="Ayuso-Fernandez I."/>
            <person name="Pacheco R."/>
            <person name="Padilla G."/>
            <person name="Ferreira P."/>
            <person name="Barriuso J."/>
            <person name="Kellner H."/>
            <person name="Castanera R."/>
            <person name="Alfaro M."/>
            <person name="Ramirez L."/>
            <person name="Pisabarro A.G."/>
            <person name="Kuo A."/>
            <person name="Tritt A."/>
            <person name="Lipzen A."/>
            <person name="He G."/>
            <person name="Yan M."/>
            <person name="Ng V."/>
            <person name="Cullen D."/>
            <person name="Martin F."/>
            <person name="Rosso M.-N."/>
            <person name="Henrissat B."/>
            <person name="Hibbett D."/>
            <person name="Martinez A.T."/>
            <person name="Grigoriev I.V."/>
        </authorList>
    </citation>
    <scope>NUCLEOTIDE SEQUENCE</scope>
    <source>
        <strain evidence="2">CBS 506.95</strain>
    </source>
</reference>
<feature type="compositionally biased region" description="Low complexity" evidence="1">
    <location>
        <begin position="644"/>
        <end position="655"/>
    </location>
</feature>
<feature type="compositionally biased region" description="Low complexity" evidence="1">
    <location>
        <begin position="338"/>
        <end position="351"/>
    </location>
</feature>
<dbReference type="Proteomes" id="UP000807306">
    <property type="component" value="Unassembled WGS sequence"/>
</dbReference>
<feature type="region of interest" description="Disordered" evidence="1">
    <location>
        <begin position="116"/>
        <end position="178"/>
    </location>
</feature>
<accession>A0A9P6EDY1</accession>
<feature type="compositionally biased region" description="Polar residues" evidence="1">
    <location>
        <begin position="672"/>
        <end position="689"/>
    </location>
</feature>
<feature type="compositionally biased region" description="Polar residues" evidence="1">
    <location>
        <begin position="615"/>
        <end position="624"/>
    </location>
</feature>
<feature type="region of interest" description="Disordered" evidence="1">
    <location>
        <begin position="745"/>
        <end position="1249"/>
    </location>
</feature>
<feature type="compositionally biased region" description="Polar residues" evidence="1">
    <location>
        <begin position="818"/>
        <end position="848"/>
    </location>
</feature>
<evidence type="ECO:0000313" key="2">
    <source>
        <dbReference type="EMBL" id="KAF9527280.1"/>
    </source>
</evidence>
<feature type="compositionally biased region" description="Polar residues" evidence="1">
    <location>
        <begin position="948"/>
        <end position="958"/>
    </location>
</feature>
<feature type="region of interest" description="Disordered" evidence="1">
    <location>
        <begin position="1264"/>
        <end position="1323"/>
    </location>
</feature>
<feature type="region of interest" description="Disordered" evidence="1">
    <location>
        <begin position="580"/>
        <end position="624"/>
    </location>
</feature>
<feature type="compositionally biased region" description="Polar residues" evidence="1">
    <location>
        <begin position="902"/>
        <end position="936"/>
    </location>
</feature>
<comment type="caution">
    <text evidence="2">The sequence shown here is derived from an EMBL/GenBank/DDBJ whole genome shotgun (WGS) entry which is preliminary data.</text>
</comment>
<feature type="region of interest" description="Disordered" evidence="1">
    <location>
        <begin position="497"/>
        <end position="551"/>
    </location>
</feature>
<evidence type="ECO:0000313" key="3">
    <source>
        <dbReference type="Proteomes" id="UP000807306"/>
    </source>
</evidence>
<sequence>MSVAFSADTRVHLVSANIPTPPSFSTFQFSTIGQQPKLLSRMSTVVSVQDEDQLDIYGDARAAETRTNGSFSMDASQISTRSRPSLLEALTSEDAPTNELDYTANTSISGFNTLSVSTSSSKASNHPRPLSLPENLLDSSSGISTNNRSTSFSKVMEGAPDATTTPIQANGQDNSHHSMSRSLSPIIFATNDAVPSLETLLSLCSNLSSSLANMIPVDLSHAVSQCLAAKEQCASVLDSARHAHSLSQQALQSAQASMEASRQCIANAEDIQGRVLQSLNAVQNVESVKTWNTSIDTLKKNLLLVEKWARDKANYEDRLRREAEAREAERIRQEEISRQQTSRSTSTPSRSCATEDPPTPLSLRHFPSPDASIGDASMGSVDEETSAAQRELAALQEHALERKRLVEEKLRKQREEEKLLEEEDRQAKEVAAARKAELVRRKAEREMAEEEEKARQEDEEKRRLELEARARAAEAQRKLARERKVVEEKELKEKQAAEVQALKHQQEVARQGQFQTQTQPRRSASQTSTNPRLVPARNPASPTTLTHPSPAIPVATATHANTINIGNLTSQATLTRIQKPPSQGLSKEMPSNKPLSSGSKVPPQDPRLGHKAALSGSNSTPSIGHISQSVVQHQVPPYEKAHISTSSTTFNTPTVTDRRSRGLSRPKVSPIMSITSNNSDTSLRPSAQITTPTTPSPTPSDDQQMSLRNHGQDFGNLGLVLNAKVPSLSPEAQKANLRRVLETSRAKAEESEEKVKVEPEDLGPKRNLGQPHRRVFSGGAKFGIPQTIPKTEVESPVMPSLPGLPQEFDPTPTPGPAMQSNGSNRNQSQLEQRTSAPVQRQALGSASSHPPLPTRQGQRTKDPRVQSALNNTSTSKPGQADQRTVHVFVPAPLEPPTPAMKRSSQTSDASNAHRSSTSLAVSTSQPQGQRSPNMSMQEGMGPDPMTTGGWSQLAPSSSQDEDLSNDRRQPLRSPAITHSRQYDHYSPPPERAVPITRRPSNDWRIVGDHYSPPPRARARSKDPSSLYRGGRSPPPMSRVLSSGDQPAPPLPAQGMGGRSKSPGLHSRIGETRSPRPYDFARPISRDDPPPLAGRKRLRDDELVAAPLSRRPRYSNEGINDINPPYNEDWSGVAVYNPSPPPPDVTPLAKRMAPTPAPPEPNERHGSLSNPYVLASDARAPLLARMDPTPEPGEVLTDGTYRQTKANNYRPLYAKGDRSTGPSRPKSAGHHISPPSQHYQPEHSQNRPPTLLSRFDFIETNSTENINNQATHPPANNHYNRGGHSRGSSAHPRGRGRGNHRGGGAGSADRFSGNNALLNRLQDV</sequence>